<gene>
    <name evidence="1" type="ORF">KXQ929_LOCUS42499</name>
</gene>
<name>A0A820EA74_9BILA</name>
<evidence type="ECO:0000313" key="2">
    <source>
        <dbReference type="Proteomes" id="UP000663868"/>
    </source>
</evidence>
<reference evidence="1" key="1">
    <citation type="submission" date="2021-02" db="EMBL/GenBank/DDBJ databases">
        <authorList>
            <person name="Nowell W R."/>
        </authorList>
    </citation>
    <scope>NUCLEOTIDE SEQUENCE</scope>
</reference>
<evidence type="ECO:0000313" key="1">
    <source>
        <dbReference type="EMBL" id="CAF4245244.1"/>
    </source>
</evidence>
<proteinExistence type="predicted"/>
<organism evidence="1 2">
    <name type="scientific">Adineta steineri</name>
    <dbReference type="NCBI Taxonomy" id="433720"/>
    <lineage>
        <taxon>Eukaryota</taxon>
        <taxon>Metazoa</taxon>
        <taxon>Spiralia</taxon>
        <taxon>Gnathifera</taxon>
        <taxon>Rotifera</taxon>
        <taxon>Eurotatoria</taxon>
        <taxon>Bdelloidea</taxon>
        <taxon>Adinetida</taxon>
        <taxon>Adinetidae</taxon>
        <taxon>Adineta</taxon>
    </lineage>
</organism>
<feature type="non-terminal residue" evidence="1">
    <location>
        <position position="1"/>
    </location>
</feature>
<sequence>VQNVTMSSVTEPKVSAARFRLDSISPEMGNNDPICLNDKLVLTLIQNMAKSSLTMPRSLRWLEKDRKNRDEMLIENLVSGPEDR</sequence>
<protein>
    <submittedName>
        <fullName evidence="1">Uncharacterized protein</fullName>
    </submittedName>
</protein>
<dbReference type="EMBL" id="CAJOBB010010461">
    <property type="protein sequence ID" value="CAF4245244.1"/>
    <property type="molecule type" value="Genomic_DNA"/>
</dbReference>
<accession>A0A820EA74</accession>
<dbReference type="Proteomes" id="UP000663868">
    <property type="component" value="Unassembled WGS sequence"/>
</dbReference>
<dbReference type="AlphaFoldDB" id="A0A820EA74"/>
<comment type="caution">
    <text evidence="1">The sequence shown here is derived from an EMBL/GenBank/DDBJ whole genome shotgun (WGS) entry which is preliminary data.</text>
</comment>